<dbReference type="GO" id="GO:0009089">
    <property type="term" value="P:lysine biosynthetic process via diaminopimelate"/>
    <property type="evidence" value="ECO:0007669"/>
    <property type="project" value="UniProtKB-UniPathway"/>
</dbReference>
<comment type="pathway">
    <text evidence="4 15">Amino-acid biosynthesis; L-threonine biosynthesis; L-threonine from L-aspartate: step 1/5.</text>
</comment>
<keyword evidence="15" id="KW-0028">Amino-acid biosynthesis</keyword>
<dbReference type="Proteomes" id="UP000184114">
    <property type="component" value="Unassembled WGS sequence"/>
</dbReference>
<dbReference type="PANTHER" id="PTHR21499:SF67">
    <property type="entry name" value="ASPARTOKINASE 3"/>
    <property type="match status" value="1"/>
</dbReference>
<evidence type="ECO:0000256" key="13">
    <source>
        <dbReference type="PIRSR" id="PIRSR000726-1"/>
    </source>
</evidence>
<dbReference type="NCBIfam" id="NF006540">
    <property type="entry name" value="PRK09034.1"/>
    <property type="match status" value="1"/>
</dbReference>
<sequence>MKEIIVAKFGGSSLADSTQFIKVKDIIKADSRRRYIIPSAPGKRNSKDHKITDLLYMCHQLASHGLNFEEVYSIIEKRYKGICDELDLSLNIDEILTEIKEKIKNGASRDYSASRGEYLNGIILSNYLDFEFIDAAELIVFDNKGYFAPEDTQKKIELKLTKISYGVIPGFYGAKENGEIVSFSRGGSDITGAIIANGVKGKLYENWTDVSGFLMADPRIVKNPKPIEIINYKELRELSYMGAPVLHEEAIFPVKNAGIPINIKNTNIPEEPGTMIVNDYTPASLGNITGISGKKDFTVISIEKTLMNSETGILRKLISVFETNDISIEHVPTGIDSISVIVSNSELNSKMDKVIEEIRIYCNPDSISCYPNMALIAVVGRGMIKAKGVSAKVFTALGNSGVNVRMISQGSSELNIIIGVENEDFDLAMRAIYEAFENEDLIGVD</sequence>
<dbReference type="UniPathway" id="UPA00051">
    <property type="reaction ID" value="UER00462"/>
</dbReference>
<evidence type="ECO:0000256" key="4">
    <source>
        <dbReference type="ARBA" id="ARBA00005139"/>
    </source>
</evidence>
<dbReference type="SUPFAM" id="SSF53633">
    <property type="entry name" value="Carbamate kinase-like"/>
    <property type="match status" value="1"/>
</dbReference>
<dbReference type="GO" id="GO:0004072">
    <property type="term" value="F:aspartate kinase activity"/>
    <property type="evidence" value="ECO:0007669"/>
    <property type="project" value="UniProtKB-EC"/>
</dbReference>
<dbReference type="GO" id="GO:0019877">
    <property type="term" value="P:diaminopimelate biosynthetic process"/>
    <property type="evidence" value="ECO:0007669"/>
    <property type="project" value="UniProtKB-KW"/>
</dbReference>
<organism evidence="17 18">
    <name type="scientific">Tissierella praeacuta DSM 18095</name>
    <dbReference type="NCBI Taxonomy" id="1123404"/>
    <lineage>
        <taxon>Bacteria</taxon>
        <taxon>Bacillati</taxon>
        <taxon>Bacillota</taxon>
        <taxon>Tissierellia</taxon>
        <taxon>Tissierellales</taxon>
        <taxon>Tissierellaceae</taxon>
        <taxon>Tissierella</taxon>
    </lineage>
</organism>
<evidence type="ECO:0000256" key="1">
    <source>
        <dbReference type="ARBA" id="ARBA00003121"/>
    </source>
</evidence>
<evidence type="ECO:0000256" key="15">
    <source>
        <dbReference type="RuleBase" id="RU004249"/>
    </source>
</evidence>
<evidence type="ECO:0000256" key="11">
    <source>
        <dbReference type="ARBA" id="ARBA00023154"/>
    </source>
</evidence>
<dbReference type="Gene3D" id="3.30.2130.10">
    <property type="entry name" value="VC0802-like"/>
    <property type="match status" value="1"/>
</dbReference>
<comment type="catalytic activity">
    <reaction evidence="12 14">
        <text>L-aspartate + ATP = 4-phospho-L-aspartate + ADP</text>
        <dbReference type="Rhea" id="RHEA:23776"/>
        <dbReference type="ChEBI" id="CHEBI:29991"/>
        <dbReference type="ChEBI" id="CHEBI:30616"/>
        <dbReference type="ChEBI" id="CHEBI:57535"/>
        <dbReference type="ChEBI" id="CHEBI:456216"/>
        <dbReference type="EC" id="2.7.2.4"/>
    </reaction>
</comment>
<protein>
    <recommendedName>
        <fullName evidence="14">Aspartokinase</fullName>
        <ecNumber evidence="14">2.7.2.4</ecNumber>
    </recommendedName>
</protein>
<evidence type="ECO:0000256" key="6">
    <source>
        <dbReference type="ARBA" id="ARBA00022679"/>
    </source>
</evidence>
<dbReference type="FunFam" id="3.30.2130.10:FF:000001">
    <property type="entry name" value="Bifunctional aspartokinase/homoserine dehydrogenase"/>
    <property type="match status" value="1"/>
</dbReference>
<gene>
    <name evidence="17" type="ORF">SAMN02745784_01803</name>
</gene>
<dbReference type="STRING" id="1123404.SAMN02745784_01803"/>
<keyword evidence="8 14" id="KW-0418">Kinase</keyword>
<dbReference type="InterPro" id="IPR001048">
    <property type="entry name" value="Asp/Glu/Uridylate_kinase"/>
</dbReference>
<dbReference type="CDD" id="cd04916">
    <property type="entry name" value="ACT_AKiii-YclM-BS_2"/>
    <property type="match status" value="1"/>
</dbReference>
<feature type="binding site" evidence="13">
    <location>
        <begin position="8"/>
        <end position="11"/>
    </location>
    <ligand>
        <name>ATP</name>
        <dbReference type="ChEBI" id="CHEBI:30616"/>
    </ligand>
</feature>
<comment type="similarity">
    <text evidence="5 14">Belongs to the aspartokinase family.</text>
</comment>
<dbReference type="GO" id="GO:0009088">
    <property type="term" value="P:threonine biosynthetic process"/>
    <property type="evidence" value="ECO:0007669"/>
    <property type="project" value="UniProtKB-UniPathway"/>
</dbReference>
<keyword evidence="10" id="KW-0220">Diaminopimelate biosynthesis</keyword>
<evidence type="ECO:0000256" key="7">
    <source>
        <dbReference type="ARBA" id="ARBA00022741"/>
    </source>
</evidence>
<dbReference type="UniPathway" id="UPA00034">
    <property type="reaction ID" value="UER00015"/>
</dbReference>
<evidence type="ECO:0000256" key="10">
    <source>
        <dbReference type="ARBA" id="ARBA00022915"/>
    </source>
</evidence>
<dbReference type="GO" id="GO:0005524">
    <property type="term" value="F:ATP binding"/>
    <property type="evidence" value="ECO:0007669"/>
    <property type="project" value="UniProtKB-KW"/>
</dbReference>
<proteinExistence type="inferred from homology"/>
<keyword evidence="6 14" id="KW-0808">Transferase</keyword>
<evidence type="ECO:0000256" key="3">
    <source>
        <dbReference type="ARBA" id="ARBA00004986"/>
    </source>
</evidence>
<dbReference type="AlphaFoldDB" id="A0A1M4W901"/>
<evidence type="ECO:0000313" key="18">
    <source>
        <dbReference type="Proteomes" id="UP000184114"/>
    </source>
</evidence>
<dbReference type="EC" id="2.7.2.4" evidence="14"/>
<keyword evidence="18" id="KW-1185">Reference proteome</keyword>
<dbReference type="UniPathway" id="UPA00050">
    <property type="reaction ID" value="UER00461"/>
</dbReference>
<dbReference type="NCBIfam" id="TIGR00657">
    <property type="entry name" value="asp_kinases"/>
    <property type="match status" value="1"/>
</dbReference>
<dbReference type="EMBL" id="FQTY01000006">
    <property type="protein sequence ID" value="SHE77741.1"/>
    <property type="molecule type" value="Genomic_DNA"/>
</dbReference>
<dbReference type="GO" id="GO:0009090">
    <property type="term" value="P:homoserine biosynthetic process"/>
    <property type="evidence" value="ECO:0007669"/>
    <property type="project" value="TreeGrafter"/>
</dbReference>
<dbReference type="GO" id="GO:0005829">
    <property type="term" value="C:cytosol"/>
    <property type="evidence" value="ECO:0007669"/>
    <property type="project" value="TreeGrafter"/>
</dbReference>
<dbReference type="PANTHER" id="PTHR21499">
    <property type="entry name" value="ASPARTATE KINASE"/>
    <property type="match status" value="1"/>
</dbReference>
<dbReference type="SUPFAM" id="SSF55021">
    <property type="entry name" value="ACT-like"/>
    <property type="match status" value="2"/>
</dbReference>
<evidence type="ECO:0000256" key="2">
    <source>
        <dbReference type="ARBA" id="ARBA00004766"/>
    </source>
</evidence>
<dbReference type="PIRSF" id="PIRSF000726">
    <property type="entry name" value="Asp_kin"/>
    <property type="match status" value="1"/>
</dbReference>
<evidence type="ECO:0000256" key="12">
    <source>
        <dbReference type="ARBA" id="ARBA00047872"/>
    </source>
</evidence>
<dbReference type="PROSITE" id="PS00324">
    <property type="entry name" value="ASPARTOKINASE"/>
    <property type="match status" value="1"/>
</dbReference>
<comment type="function">
    <text evidence="1">Catalyzes the phosphorylation of the beta-carboxyl group of aspartic acid with ATP to yield 4-phospho-L-aspartate, which is involved in the branched biosynthetic pathway leading to the biosynthesis of amino acids threonine, isoleucine and methionine.</text>
</comment>
<keyword evidence="11" id="KW-0457">Lysine biosynthesis</keyword>
<evidence type="ECO:0000256" key="8">
    <source>
        <dbReference type="ARBA" id="ARBA00022777"/>
    </source>
</evidence>
<dbReference type="InterPro" id="IPR001341">
    <property type="entry name" value="Asp_kinase"/>
</dbReference>
<keyword evidence="7 13" id="KW-0547">Nucleotide-binding</keyword>
<dbReference type="PROSITE" id="PS51671">
    <property type="entry name" value="ACT"/>
    <property type="match status" value="1"/>
</dbReference>
<dbReference type="InterPro" id="IPR005260">
    <property type="entry name" value="Asp_kin_monofn"/>
</dbReference>
<keyword evidence="9 13" id="KW-0067">ATP-binding</keyword>
<reference evidence="18" key="1">
    <citation type="submission" date="2016-11" db="EMBL/GenBank/DDBJ databases">
        <authorList>
            <person name="Varghese N."/>
            <person name="Submissions S."/>
        </authorList>
    </citation>
    <scope>NUCLEOTIDE SEQUENCE [LARGE SCALE GENOMIC DNA]</scope>
    <source>
        <strain evidence="18">DSM 18095</strain>
    </source>
</reference>
<feature type="binding site" evidence="13">
    <location>
        <begin position="208"/>
        <end position="209"/>
    </location>
    <ligand>
        <name>ATP</name>
        <dbReference type="ChEBI" id="CHEBI:30616"/>
    </ligand>
</feature>
<evidence type="ECO:0000256" key="9">
    <source>
        <dbReference type="ARBA" id="ARBA00022840"/>
    </source>
</evidence>
<dbReference type="Pfam" id="PF00696">
    <property type="entry name" value="AA_kinase"/>
    <property type="match status" value="1"/>
</dbReference>
<feature type="binding site" evidence="13">
    <location>
        <position position="117"/>
    </location>
    <ligand>
        <name>substrate</name>
    </ligand>
</feature>
<evidence type="ECO:0000256" key="14">
    <source>
        <dbReference type="RuleBase" id="RU003448"/>
    </source>
</evidence>
<accession>A0A1M4W901</accession>
<dbReference type="InterPro" id="IPR045865">
    <property type="entry name" value="ACT-like_dom_sf"/>
</dbReference>
<feature type="binding site" evidence="13">
    <location>
        <position position="52"/>
    </location>
    <ligand>
        <name>substrate</name>
    </ligand>
</feature>
<dbReference type="InterPro" id="IPR002912">
    <property type="entry name" value="ACT_dom"/>
</dbReference>
<feature type="domain" description="ACT" evidence="16">
    <location>
        <begin position="378"/>
        <end position="445"/>
    </location>
</feature>
<dbReference type="InterPro" id="IPR054352">
    <property type="entry name" value="ACT_Aspartokinase"/>
</dbReference>
<dbReference type="InterPro" id="IPR036393">
    <property type="entry name" value="AceGlu_kinase-like_sf"/>
</dbReference>
<dbReference type="Pfam" id="PF22468">
    <property type="entry name" value="ACT_9"/>
    <property type="match status" value="1"/>
</dbReference>
<comment type="pathway">
    <text evidence="2 15">Amino-acid biosynthesis; L-lysine biosynthesis via DAP pathway; (S)-tetrahydrodipicolinate from L-aspartate: step 1/4.</text>
</comment>
<evidence type="ECO:0000259" key="16">
    <source>
        <dbReference type="PROSITE" id="PS51671"/>
    </source>
</evidence>
<comment type="pathway">
    <text evidence="3 15">Amino-acid biosynthesis; L-methionine biosynthesis via de novo pathway; L-homoserine from L-aspartate: step 1/3.</text>
</comment>
<feature type="binding site" evidence="13">
    <location>
        <position position="219"/>
    </location>
    <ligand>
        <name>ATP</name>
        <dbReference type="ChEBI" id="CHEBI:30616"/>
    </ligand>
</feature>
<dbReference type="Gene3D" id="3.40.1160.10">
    <property type="entry name" value="Acetylglutamate kinase-like"/>
    <property type="match status" value="1"/>
</dbReference>
<evidence type="ECO:0000256" key="5">
    <source>
        <dbReference type="ARBA" id="ARBA00010122"/>
    </source>
</evidence>
<name>A0A1M4W901_9FIRM</name>
<evidence type="ECO:0000313" key="17">
    <source>
        <dbReference type="EMBL" id="SHE77741.1"/>
    </source>
</evidence>
<dbReference type="InterPro" id="IPR018042">
    <property type="entry name" value="Aspartate_kinase_CS"/>
</dbReference>